<feature type="domain" description="CCHC-type" evidence="2">
    <location>
        <begin position="457"/>
        <end position="472"/>
    </location>
</feature>
<reference evidence="3" key="1">
    <citation type="journal article" date="2019" name="Sci. Rep.">
        <title>Draft genome of Tanacetum cinerariifolium, the natural source of mosquito coil.</title>
        <authorList>
            <person name="Yamashiro T."/>
            <person name="Shiraishi A."/>
            <person name="Satake H."/>
            <person name="Nakayama K."/>
        </authorList>
    </citation>
    <scope>NUCLEOTIDE SEQUENCE</scope>
</reference>
<evidence type="ECO:0000256" key="1">
    <source>
        <dbReference type="PROSITE-ProRule" id="PRU00047"/>
    </source>
</evidence>
<evidence type="ECO:0000259" key="2">
    <source>
        <dbReference type="PROSITE" id="PS50158"/>
    </source>
</evidence>
<evidence type="ECO:0000313" key="3">
    <source>
        <dbReference type="EMBL" id="GEZ12562.1"/>
    </source>
</evidence>
<dbReference type="EMBL" id="BKCJ010243472">
    <property type="protein sequence ID" value="GEZ12562.1"/>
    <property type="molecule type" value="Genomic_DNA"/>
</dbReference>
<feature type="non-terminal residue" evidence="3">
    <location>
        <position position="1"/>
    </location>
</feature>
<protein>
    <submittedName>
        <fullName evidence="3">Retrovirus-related Pol polyprotein from transposon TNT 1-94</fullName>
    </submittedName>
</protein>
<dbReference type="SMART" id="SM00343">
    <property type="entry name" value="ZnF_C2HC"/>
    <property type="match status" value="1"/>
</dbReference>
<dbReference type="SUPFAM" id="SSF57756">
    <property type="entry name" value="Retrovirus zinc finger-like domains"/>
    <property type="match status" value="1"/>
</dbReference>
<dbReference type="Gene3D" id="4.10.60.10">
    <property type="entry name" value="Zinc finger, CCHC-type"/>
    <property type="match status" value="1"/>
</dbReference>
<sequence length="498" mass="57418">DSGFELTEFLDVDYTGCKDTFKSTSGGAQFLGEKLVSWSSKKQNCTALSITKAEYLSLSACCAQVLWMRTQLTDYSFHFQKIPIYYDSKSAIAISCNPVQYSRTKHIAVRYHFIKEHMEKGTIELHFVKTDYQLADLFTKALPEDRFNYLVHHLGMRNLSPQELDRLAKSQTFRVILFSIHSDEWKSFQSQHQTALRLKDAGKQHASRVSTLQQCLRHLAKDNAVQRLKENAQRNYCCWFNITAAGLTLVLLDKVEQRLAKKNELKARGTLLMALPDKYQLKFNIHKDAKSLMEAIEKRFRGNKETKKEDINLKFLRSLPSELKTHTLIWRNKADLEEQRLDDLFNNLKIYKAEVKGSSPSSQNTQNVAFASFNNTDNTNDLSDALIYSLFASQSNSPQLDNEDLKQIDPDDLEEMDLKWQMAMLTMRARRFLKRTGRNLGANGIDTIGFNMSKVECYNCHIRGHFSRECRSLRDNRKKETTRRTIPVEVSTSNALVS</sequence>
<name>A0A699I3D7_TANCI</name>
<dbReference type="InterPro" id="IPR001878">
    <property type="entry name" value="Znf_CCHC"/>
</dbReference>
<dbReference type="PROSITE" id="PS50158">
    <property type="entry name" value="ZF_CCHC"/>
    <property type="match status" value="1"/>
</dbReference>
<dbReference type="PANTHER" id="PTHR11439:SF495">
    <property type="entry name" value="REVERSE TRANSCRIPTASE, RNA-DEPENDENT DNA POLYMERASE-RELATED"/>
    <property type="match status" value="1"/>
</dbReference>
<dbReference type="InterPro" id="IPR036875">
    <property type="entry name" value="Znf_CCHC_sf"/>
</dbReference>
<keyword evidence="1" id="KW-0479">Metal-binding</keyword>
<comment type="caution">
    <text evidence="3">The sequence shown here is derived from an EMBL/GenBank/DDBJ whole genome shotgun (WGS) entry which is preliminary data.</text>
</comment>
<organism evidence="3">
    <name type="scientific">Tanacetum cinerariifolium</name>
    <name type="common">Dalmatian daisy</name>
    <name type="synonym">Chrysanthemum cinerariifolium</name>
    <dbReference type="NCBI Taxonomy" id="118510"/>
    <lineage>
        <taxon>Eukaryota</taxon>
        <taxon>Viridiplantae</taxon>
        <taxon>Streptophyta</taxon>
        <taxon>Embryophyta</taxon>
        <taxon>Tracheophyta</taxon>
        <taxon>Spermatophyta</taxon>
        <taxon>Magnoliopsida</taxon>
        <taxon>eudicotyledons</taxon>
        <taxon>Gunneridae</taxon>
        <taxon>Pentapetalae</taxon>
        <taxon>asterids</taxon>
        <taxon>campanulids</taxon>
        <taxon>Asterales</taxon>
        <taxon>Asteraceae</taxon>
        <taxon>Asteroideae</taxon>
        <taxon>Anthemideae</taxon>
        <taxon>Anthemidinae</taxon>
        <taxon>Tanacetum</taxon>
    </lineage>
</organism>
<dbReference type="AlphaFoldDB" id="A0A699I3D7"/>
<dbReference type="GO" id="GO:0008270">
    <property type="term" value="F:zinc ion binding"/>
    <property type="evidence" value="ECO:0007669"/>
    <property type="project" value="UniProtKB-KW"/>
</dbReference>
<dbReference type="GO" id="GO:0003676">
    <property type="term" value="F:nucleic acid binding"/>
    <property type="evidence" value="ECO:0007669"/>
    <property type="project" value="InterPro"/>
</dbReference>
<keyword evidence="1" id="KW-0862">Zinc</keyword>
<gene>
    <name evidence="3" type="ORF">Tci_484535</name>
</gene>
<accession>A0A699I3D7</accession>
<keyword evidence="1" id="KW-0863">Zinc-finger</keyword>
<proteinExistence type="predicted"/>
<dbReference type="PANTHER" id="PTHR11439">
    <property type="entry name" value="GAG-POL-RELATED RETROTRANSPOSON"/>
    <property type="match status" value="1"/>
</dbReference>
<dbReference type="CDD" id="cd09272">
    <property type="entry name" value="RNase_HI_RT_Ty1"/>
    <property type="match status" value="1"/>
</dbReference>